<feature type="region of interest" description="Disordered" evidence="1">
    <location>
        <begin position="80"/>
        <end position="160"/>
    </location>
</feature>
<name>A0ABV5S6H3_9ACTN</name>
<gene>
    <name evidence="2" type="ORF">ACFFSA_29370</name>
</gene>
<reference evidence="2 3" key="1">
    <citation type="submission" date="2024-09" db="EMBL/GenBank/DDBJ databases">
        <authorList>
            <person name="Sun Q."/>
            <person name="Mori K."/>
        </authorList>
    </citation>
    <scope>NUCLEOTIDE SEQUENCE [LARGE SCALE GENOMIC DNA]</scope>
    <source>
        <strain evidence="2 3">JCM 3143</strain>
    </source>
</reference>
<keyword evidence="3" id="KW-1185">Reference proteome</keyword>
<evidence type="ECO:0000313" key="3">
    <source>
        <dbReference type="Proteomes" id="UP001589532"/>
    </source>
</evidence>
<dbReference type="RefSeq" id="WP_378520918.1">
    <property type="nucleotide sequence ID" value="NZ_JBHMBW010000028.1"/>
</dbReference>
<evidence type="ECO:0000256" key="1">
    <source>
        <dbReference type="SAM" id="MobiDB-lite"/>
    </source>
</evidence>
<proteinExistence type="predicted"/>
<dbReference type="Proteomes" id="UP001589532">
    <property type="component" value="Unassembled WGS sequence"/>
</dbReference>
<accession>A0ABV5S6H3</accession>
<organism evidence="2 3">
    <name type="scientific">Nonomuraea helvata</name>
    <dbReference type="NCBI Taxonomy" id="37484"/>
    <lineage>
        <taxon>Bacteria</taxon>
        <taxon>Bacillati</taxon>
        <taxon>Actinomycetota</taxon>
        <taxon>Actinomycetes</taxon>
        <taxon>Streptosporangiales</taxon>
        <taxon>Streptosporangiaceae</taxon>
        <taxon>Nonomuraea</taxon>
    </lineage>
</organism>
<dbReference type="EMBL" id="JBHMBW010000028">
    <property type="protein sequence ID" value="MFB9627215.1"/>
    <property type="molecule type" value="Genomic_DNA"/>
</dbReference>
<comment type="caution">
    <text evidence="2">The sequence shown here is derived from an EMBL/GenBank/DDBJ whole genome shotgun (WGS) entry which is preliminary data.</text>
</comment>
<evidence type="ECO:0000313" key="2">
    <source>
        <dbReference type="EMBL" id="MFB9627215.1"/>
    </source>
</evidence>
<sequence length="160" mass="17476">MEPVGRGERAAGTRRVQVAQPWLDMEMTNMAETAPIVAAIRPTDTSPEVATATYTTDAVAAHPRKTDISRRRRAVFESMTHALGQRPARRAEHVAGDQQRAEQCEYRPHAARGDALRQPAKDEETQQAALGGAGTDRTLSTKIQPRQPLQGVRGVVSRSV</sequence>
<protein>
    <submittedName>
        <fullName evidence="2">Uncharacterized protein</fullName>
    </submittedName>
</protein>
<feature type="compositionally biased region" description="Basic and acidic residues" evidence="1">
    <location>
        <begin position="89"/>
        <end position="124"/>
    </location>
</feature>